<reference evidence="4" key="1">
    <citation type="submission" date="2016-06" db="EMBL/GenBank/DDBJ databases">
        <authorList>
            <person name="Rodrigo-Torres L."/>
            <person name="Arahal R.D."/>
            <person name="Lucena T."/>
        </authorList>
    </citation>
    <scope>NUCLEOTIDE SEQUENCE [LARGE SCALE GENOMIC DNA]</scope>
    <source>
        <strain evidence="4">CECT8203</strain>
    </source>
</reference>
<organism evidence="3 4">
    <name type="scientific">Vibrio thalassae</name>
    <dbReference type="NCBI Taxonomy" id="1243014"/>
    <lineage>
        <taxon>Bacteria</taxon>
        <taxon>Pseudomonadati</taxon>
        <taxon>Pseudomonadota</taxon>
        <taxon>Gammaproteobacteria</taxon>
        <taxon>Vibrionales</taxon>
        <taxon>Vibrionaceae</taxon>
        <taxon>Vibrio</taxon>
    </lineage>
</organism>
<dbReference type="EC" id="1.1.99.28" evidence="3"/>
<accession>A0A240ELK0</accession>
<feature type="domain" description="Gfo/Idh/MocA-like oxidoreductase C-terminal" evidence="2">
    <location>
        <begin position="154"/>
        <end position="389"/>
    </location>
</feature>
<sequence>MFNQEHASYTPIRWGMVGGGKGSEIGFAHRDAATRDGLFNFVAGALDVDPARCKEFGTKVGLSPERCYADYEEMFKQETIRQDGIQAVSIATPNGTHFKIAKAALEAGLHVICEKPLTINTADALLLKALAIKQNRFFAVMYGYSGFPMVHQAREMVARGDIGKVRIVNMQFAHGFHSAPIESQSPGASWRMNPAISGPSFIIADCGTHPFYVGSFIAGVKVESLLCTRQSFVESRFPLEDNANVLFRFVGGAVGTLWASAVNAGSMHKQIIRVIGEKGSIEWWDEYPNQLRYELQGEPVQILERGMGYLCNDNFGVSANRIGPGHAEGFFESWANLYHRYALVIHAHQNKDAKTLNTIWYPDIDAGVDGVKLVDACVKSSELGSVWVNF</sequence>
<dbReference type="InterPro" id="IPR051317">
    <property type="entry name" value="Gfo/Idh/MocA_oxidoreduct"/>
</dbReference>
<dbReference type="SUPFAM" id="SSF55347">
    <property type="entry name" value="Glyceraldehyde-3-phosphate dehydrogenase-like, C-terminal domain"/>
    <property type="match status" value="1"/>
</dbReference>
<dbReference type="PANTHER" id="PTHR43708">
    <property type="entry name" value="CONSERVED EXPRESSED OXIDOREDUCTASE (EUROFUNG)"/>
    <property type="match status" value="1"/>
</dbReference>
<name>A0A240ELK0_9VIBR</name>
<dbReference type="RefSeq" id="WP_096994555.1">
    <property type="nucleotide sequence ID" value="NZ_JBHSII010000001.1"/>
</dbReference>
<dbReference type="Pfam" id="PF02894">
    <property type="entry name" value="GFO_IDH_MocA_C"/>
    <property type="match status" value="1"/>
</dbReference>
<dbReference type="InterPro" id="IPR000683">
    <property type="entry name" value="Gfo/Idh/MocA-like_OxRdtase_N"/>
</dbReference>
<dbReference type="AlphaFoldDB" id="A0A240ELK0"/>
<dbReference type="GO" id="GO:0047061">
    <property type="term" value="F:glucose-fructose oxidoreductase activity"/>
    <property type="evidence" value="ECO:0007669"/>
    <property type="project" value="UniProtKB-EC"/>
</dbReference>
<dbReference type="PANTHER" id="PTHR43708:SF3">
    <property type="entry name" value="OXIDOREDUCTASE"/>
    <property type="match status" value="1"/>
</dbReference>
<evidence type="ECO:0000259" key="2">
    <source>
        <dbReference type="Pfam" id="PF02894"/>
    </source>
</evidence>
<dbReference type="Proteomes" id="UP000219336">
    <property type="component" value="Unassembled WGS sequence"/>
</dbReference>
<dbReference type="Gene3D" id="3.30.360.10">
    <property type="entry name" value="Dihydrodipicolinate Reductase, domain 2"/>
    <property type="match status" value="1"/>
</dbReference>
<dbReference type="InterPro" id="IPR036291">
    <property type="entry name" value="NAD(P)-bd_dom_sf"/>
</dbReference>
<evidence type="ECO:0000313" key="3">
    <source>
        <dbReference type="EMBL" id="SNX49504.1"/>
    </source>
</evidence>
<keyword evidence="3" id="KW-0560">Oxidoreductase</keyword>
<dbReference type="InterPro" id="IPR004104">
    <property type="entry name" value="Gfo/Idh/MocA-like_OxRdtase_C"/>
</dbReference>
<protein>
    <submittedName>
        <fullName evidence="3">Glucose--fructose oxidoreductase</fullName>
        <ecNumber evidence="3">1.1.99.28</ecNumber>
    </submittedName>
</protein>
<feature type="domain" description="Gfo/Idh/MocA-like oxidoreductase N-terminal" evidence="1">
    <location>
        <begin position="12"/>
        <end position="141"/>
    </location>
</feature>
<dbReference type="Pfam" id="PF01408">
    <property type="entry name" value="GFO_IDH_MocA"/>
    <property type="match status" value="1"/>
</dbReference>
<dbReference type="OrthoDB" id="9801953at2"/>
<dbReference type="SUPFAM" id="SSF51735">
    <property type="entry name" value="NAD(P)-binding Rossmann-fold domains"/>
    <property type="match status" value="1"/>
</dbReference>
<dbReference type="EMBL" id="OANU01000063">
    <property type="protein sequence ID" value="SNX49504.1"/>
    <property type="molecule type" value="Genomic_DNA"/>
</dbReference>
<proteinExistence type="predicted"/>
<gene>
    <name evidence="3" type="primary">gfo_1</name>
    <name evidence="3" type="ORF">VTH8203_03152</name>
</gene>
<dbReference type="GO" id="GO:0000166">
    <property type="term" value="F:nucleotide binding"/>
    <property type="evidence" value="ECO:0007669"/>
    <property type="project" value="InterPro"/>
</dbReference>
<keyword evidence="4" id="KW-1185">Reference proteome</keyword>
<dbReference type="Gene3D" id="3.40.50.720">
    <property type="entry name" value="NAD(P)-binding Rossmann-like Domain"/>
    <property type="match status" value="1"/>
</dbReference>
<evidence type="ECO:0000259" key="1">
    <source>
        <dbReference type="Pfam" id="PF01408"/>
    </source>
</evidence>
<evidence type="ECO:0000313" key="4">
    <source>
        <dbReference type="Proteomes" id="UP000219336"/>
    </source>
</evidence>